<evidence type="ECO:0000256" key="1">
    <source>
        <dbReference type="ARBA" id="ARBA00022786"/>
    </source>
</evidence>
<feature type="region of interest" description="Disordered" evidence="2">
    <location>
        <begin position="1052"/>
        <end position="1235"/>
    </location>
</feature>
<feature type="compositionally biased region" description="Basic and acidic residues" evidence="2">
    <location>
        <begin position="857"/>
        <end position="895"/>
    </location>
</feature>
<feature type="compositionally biased region" description="Polar residues" evidence="2">
    <location>
        <begin position="1173"/>
        <end position="1183"/>
    </location>
</feature>
<reference evidence="6" key="1">
    <citation type="submission" date="2016-05" db="EMBL/GenBank/DDBJ databases">
        <title>Comparative genomics of biotechnologically important yeasts.</title>
        <authorList>
            <consortium name="DOE Joint Genome Institute"/>
            <person name="Riley R."/>
            <person name="Haridas S."/>
            <person name="Wolfe K.H."/>
            <person name="Lopes M.R."/>
            <person name="Hittinger C.T."/>
            <person name="Goker M."/>
            <person name="Salamov A."/>
            <person name="Wisecaver J."/>
            <person name="Long T.M."/>
            <person name="Aerts A.L."/>
            <person name="Barry K."/>
            <person name="Choi C."/>
            <person name="Clum A."/>
            <person name="Coughlan A.Y."/>
            <person name="Deshpande S."/>
            <person name="Douglass A.P."/>
            <person name="Hanson S.J."/>
            <person name="Klenk H.-P."/>
            <person name="Labutti K."/>
            <person name="Lapidus A."/>
            <person name="Lindquist E."/>
            <person name="Lipzen A."/>
            <person name="Meier-Kolthoff J.P."/>
            <person name="Ohm R.A."/>
            <person name="Otillar R.P."/>
            <person name="Pangilinan J."/>
            <person name="Peng Y."/>
            <person name="Rokas A."/>
            <person name="Rosa C.A."/>
            <person name="Scheuner C."/>
            <person name="Sibirny A.A."/>
            <person name="Slot J.C."/>
            <person name="Stielow J.B."/>
            <person name="Sun H."/>
            <person name="Kurtzman C.P."/>
            <person name="Blackwell M."/>
            <person name="Grigoriev I.V."/>
            <person name="Jeffries T.W."/>
        </authorList>
    </citation>
    <scope>NUCLEOTIDE SEQUENCE [LARGE SCALE GENOMIC DNA]</scope>
    <source>
        <strain evidence="6">NRRL Y-1933</strain>
    </source>
</reference>
<feature type="compositionally biased region" description="Polar residues" evidence="2">
    <location>
        <begin position="423"/>
        <end position="465"/>
    </location>
</feature>
<feature type="region of interest" description="Disordered" evidence="2">
    <location>
        <begin position="412"/>
        <end position="465"/>
    </location>
</feature>
<sequence>MSKVPRRNSHGSNIIQYPDFIDIPVCFNPNTIDLRIEKKLKENRSIRSKKLKNVETKTPSKILKHQSPGLKKGSKSPSLDFQSSDDEATTADDKPAHIKILGFRIAVSNKDVGLRVQRFMKTLHSTISDEDTIPYLISHLEIPQISPNQYHPLVYYVSGLLSFTISRTIAQLKQKSAVELILDGIRPFNMIQRVSEKKTKFLERFELLTRFNAFPFLSALYDMVDGNEFHFLVVVCMNMNYSLYKGFSTDQFNYNKHHTYSAVNTSVQLDSAPIKNSVLAILPEDTLLEISPKIRNGDTESQAITNGHVSALSPNYSNDQGNVLIEGQPLNTHLSTPIKSNVNANLINANSITQQPEVSTSFTPPASRSSNESSNSNTTQQSFFNRELDDSPFTSLRNDSISRIASPSLQNSLLGSAGHRRTQSPQPSLVDANSSSNFWSNSPLLKQNQHSSQNPAPTKFLNSNIWGNSNPSRLWEQPSNKNDLMKPLENNLDLKFLHSEEDNTILHSGDLSFSSQTETIDSSNKPIHSNSENAPDSVKGTACGIDSDEEFYDAKSSPENKMKKENNEAPTIPQVDFHDSSSSSFGRNDIDIEGSSVRQSTESSKDKTHAAPGSPNQISEGKEGDLRKPPILQVKSNSGTKNRATDSKENNTGMSTSKECYENPIKLQKNIVTRSTHRLRESSVPPNNFPLKGEEVLELDSSPKVLRSKEILVDGLIFPQYTLESDKYKEIKSSITENFQSIFLEQVQPPSHLIELCDGSSEVQNVASAKKTTSLKQEREKEKERQREREKERLKVKQEQNKKDKLKGIIIPKDHVTVDLPTKAEPRLPPPVSEEVIEAQRKKVEEQRQIIEEEKRKKKEIEKNAVQKPQLEQKIKLDELQNRAKEESVKDKTKDTQGFSKNSSTYSGISNESFSLYDGIEKPKPILKPSPTKEFKDLMSSLNSDIENVSKGKPIKEDCSKESFLFESMSKQLKADLSQARKELKDNDWLLDPEINTVQSVLNEGFSNYTNHRLKKGENFDVSSQKIEFQKKLDELYSENKVMFEELNGFAYSEKKSNVRTPNSSDSKQMYTEEPKTSKQSPNGKADLVDREQESKSKSKDNIKNEMHLTKEDNTPPSDINKAASNKVASDKAASNKAASNKISSNKVASNKAASNKAASNETASNKALPNKAASNQAINSDSKLAKSTERKNTNESKVDQKASELTKPKEKTKLKEDVRFEDETNEDEPRVPEFSEEELLSIKLESESEEDADFLSIVSILQDIFPEVALSEIKLRVRTTEDIDSLIAELFYEKDEILDIEDVEIDFDIDWEEQRELQERKFGMKRVEDKRYSEAVLGIKEMFPDFDLAILNQVYNEHNEDSTMTIESILNGKVSNDFKIIEKSKSIFKLKQEEETQEYHEQFQRNLTRLSLVTGVKSNKISSYLSKHSNDFVKALIDIIYNYQESPRVNGRVQRGGRMNKNTRSISSKKGYEYNENSSEVQELKAIYQSNEEFSKMSDLFFKKGIVFFKGDYIKVIEVATIIIENDGYQLTHGEPPTPSSAEVIAKSPKQKKKVILPSLVGTSYTNQDELRAKYKNMNQLLFSRLSNNSSGVTSYYKDVSREMKTKYRQLLIEEDESVKRDRIESWRMGSDLDLHRLSVRSAMDAVVECLKDWWTQEMNDRESDGKFEKFGPIAEFVEPLVIITGRGNHSSKGVSKIKISVLAYLKKGNYIYDENVGNVSVLGRR</sequence>
<dbReference type="InterPro" id="IPR002625">
    <property type="entry name" value="Smr_dom"/>
</dbReference>
<evidence type="ECO:0000259" key="3">
    <source>
        <dbReference type="PROSITE" id="PS50828"/>
    </source>
</evidence>
<feature type="compositionally biased region" description="Basic and acidic residues" evidence="2">
    <location>
        <begin position="1087"/>
        <end position="1114"/>
    </location>
</feature>
<dbReference type="Gene3D" id="3.30.1370.110">
    <property type="match status" value="1"/>
</dbReference>
<gene>
    <name evidence="5" type="ORF">HYPBUDRAFT_151528</name>
</gene>
<dbReference type="GO" id="GO:0004519">
    <property type="term" value="F:endonuclease activity"/>
    <property type="evidence" value="ECO:0007669"/>
    <property type="project" value="TreeGrafter"/>
</dbReference>
<dbReference type="SUPFAM" id="SSF160443">
    <property type="entry name" value="SMR domain-like"/>
    <property type="match status" value="1"/>
</dbReference>
<dbReference type="RefSeq" id="XP_020079082.1">
    <property type="nucleotide sequence ID" value="XM_020220542.1"/>
</dbReference>
<proteinExistence type="predicted"/>
<dbReference type="OrthoDB" id="4080456at2759"/>
<feature type="compositionally biased region" description="Low complexity" evidence="2">
    <location>
        <begin position="67"/>
        <end position="79"/>
    </location>
</feature>
<dbReference type="GeneID" id="30995092"/>
<dbReference type="EMBL" id="KV454538">
    <property type="protein sequence ID" value="ODV70015.1"/>
    <property type="molecule type" value="Genomic_DNA"/>
</dbReference>
<protein>
    <recommendedName>
        <fullName evidence="7">Smr domain-containing protein</fullName>
    </recommendedName>
</protein>
<feature type="compositionally biased region" description="Basic and acidic residues" evidence="2">
    <location>
        <begin position="552"/>
        <end position="567"/>
    </location>
</feature>
<accession>A0A1E4RSG4</accession>
<name>A0A1E4RSG4_9ASCO</name>
<dbReference type="InterPro" id="IPR036063">
    <property type="entry name" value="Smr_dom_sf"/>
</dbReference>
<feature type="domain" description="CUE" evidence="4">
    <location>
        <begin position="1332"/>
        <end position="1375"/>
    </location>
</feature>
<feature type="compositionally biased region" description="Polar residues" evidence="2">
    <location>
        <begin position="1059"/>
        <end position="1070"/>
    </location>
</feature>
<feature type="compositionally biased region" description="Basic and acidic residues" evidence="2">
    <location>
        <begin position="1184"/>
        <end position="1234"/>
    </location>
</feature>
<dbReference type="PROSITE" id="PS51140">
    <property type="entry name" value="CUE"/>
    <property type="match status" value="1"/>
</dbReference>
<feature type="region of interest" description="Disordered" evidence="2">
    <location>
        <begin position="508"/>
        <end position="657"/>
    </location>
</feature>
<dbReference type="SMART" id="SM00463">
    <property type="entry name" value="SMR"/>
    <property type="match status" value="1"/>
</dbReference>
<dbReference type="CDD" id="cd14279">
    <property type="entry name" value="CUE"/>
    <property type="match status" value="1"/>
</dbReference>
<dbReference type="PANTHER" id="PTHR46535:SF1">
    <property type="entry name" value="NEDD4-BINDING PROTEIN 2"/>
    <property type="match status" value="1"/>
</dbReference>
<feature type="compositionally biased region" description="Basic and acidic residues" evidence="2">
    <location>
        <begin position="776"/>
        <end position="801"/>
    </location>
</feature>
<dbReference type="PANTHER" id="PTHR46535">
    <property type="entry name" value="NEDD4-BINDING PROTEIN 2"/>
    <property type="match status" value="1"/>
</dbReference>
<evidence type="ECO:0000259" key="4">
    <source>
        <dbReference type="PROSITE" id="PS51140"/>
    </source>
</evidence>
<dbReference type="PROSITE" id="PS50828">
    <property type="entry name" value="SMR"/>
    <property type="match status" value="1"/>
</dbReference>
<dbReference type="SMART" id="SM00546">
    <property type="entry name" value="CUE"/>
    <property type="match status" value="2"/>
</dbReference>
<keyword evidence="6" id="KW-1185">Reference proteome</keyword>
<keyword evidence="1" id="KW-0833">Ubl conjugation pathway</keyword>
<feature type="compositionally biased region" description="Polar residues" evidence="2">
    <location>
        <begin position="355"/>
        <end position="366"/>
    </location>
</feature>
<evidence type="ECO:0000313" key="5">
    <source>
        <dbReference type="EMBL" id="ODV70015.1"/>
    </source>
</evidence>
<feature type="compositionally biased region" description="Low complexity" evidence="2">
    <location>
        <begin position="367"/>
        <end position="380"/>
    </location>
</feature>
<feature type="domain" description="Smr" evidence="3">
    <location>
        <begin position="1634"/>
        <end position="1727"/>
    </location>
</feature>
<dbReference type="Proteomes" id="UP000095085">
    <property type="component" value="Unassembled WGS sequence"/>
</dbReference>
<feature type="region of interest" description="Disordered" evidence="2">
    <location>
        <begin position="857"/>
        <end position="905"/>
    </location>
</feature>
<feature type="compositionally biased region" description="Polar residues" evidence="2">
    <location>
        <begin position="765"/>
        <end position="775"/>
    </location>
</feature>
<evidence type="ECO:0008006" key="7">
    <source>
        <dbReference type="Google" id="ProtNLM"/>
    </source>
</evidence>
<feature type="region of interest" description="Disordered" evidence="2">
    <location>
        <begin position="48"/>
        <end position="90"/>
    </location>
</feature>
<dbReference type="InterPro" id="IPR003892">
    <property type="entry name" value="CUE"/>
</dbReference>
<feature type="compositionally biased region" description="Low complexity" evidence="2">
    <location>
        <begin position="1121"/>
        <end position="1168"/>
    </location>
</feature>
<dbReference type="InterPro" id="IPR052772">
    <property type="entry name" value="Endo/PolyKinase_Domain-Protein"/>
</dbReference>
<dbReference type="GO" id="GO:0043130">
    <property type="term" value="F:ubiquitin binding"/>
    <property type="evidence" value="ECO:0007669"/>
    <property type="project" value="InterPro"/>
</dbReference>
<evidence type="ECO:0000313" key="6">
    <source>
        <dbReference type="Proteomes" id="UP000095085"/>
    </source>
</evidence>
<feature type="region of interest" description="Disordered" evidence="2">
    <location>
        <begin position="765"/>
        <end position="801"/>
    </location>
</feature>
<dbReference type="STRING" id="984485.A0A1E4RSG4"/>
<feature type="compositionally biased region" description="Polar residues" evidence="2">
    <location>
        <begin position="896"/>
        <end position="905"/>
    </location>
</feature>
<feature type="compositionally biased region" description="Polar residues" evidence="2">
    <location>
        <begin position="511"/>
        <end position="534"/>
    </location>
</feature>
<dbReference type="GO" id="GO:0005634">
    <property type="term" value="C:nucleus"/>
    <property type="evidence" value="ECO:0007669"/>
    <property type="project" value="TreeGrafter"/>
</dbReference>
<feature type="region of interest" description="Disordered" evidence="2">
    <location>
        <begin position="355"/>
        <end position="380"/>
    </location>
</feature>
<organism evidence="5 6">
    <name type="scientific">Hyphopichia burtonii NRRL Y-1933</name>
    <dbReference type="NCBI Taxonomy" id="984485"/>
    <lineage>
        <taxon>Eukaryota</taxon>
        <taxon>Fungi</taxon>
        <taxon>Dikarya</taxon>
        <taxon>Ascomycota</taxon>
        <taxon>Saccharomycotina</taxon>
        <taxon>Pichiomycetes</taxon>
        <taxon>Debaryomycetaceae</taxon>
        <taxon>Hyphopichia</taxon>
    </lineage>
</organism>
<evidence type="ECO:0000256" key="2">
    <source>
        <dbReference type="SAM" id="MobiDB-lite"/>
    </source>
</evidence>